<evidence type="ECO:0000259" key="3">
    <source>
        <dbReference type="SMART" id="SM00563"/>
    </source>
</evidence>
<dbReference type="CDD" id="cd07992">
    <property type="entry name" value="LPLAT_AAK14816-like"/>
    <property type="match status" value="1"/>
</dbReference>
<accession>A0AAN8P2C6</accession>
<evidence type="ECO:0000313" key="5">
    <source>
        <dbReference type="Proteomes" id="UP001307849"/>
    </source>
</evidence>
<keyword evidence="5" id="KW-1185">Reference proteome</keyword>
<keyword evidence="2" id="KW-0472">Membrane</keyword>
<feature type="region of interest" description="Disordered" evidence="1">
    <location>
        <begin position="695"/>
        <end position="739"/>
    </location>
</feature>
<dbReference type="PANTHER" id="PTHR31605:SF0">
    <property type="entry name" value="GLYCEROL-3-PHOSPHATE O-ACYLTRANSFERASE 1"/>
    <property type="match status" value="1"/>
</dbReference>
<dbReference type="EMBL" id="JAVHJM010000003">
    <property type="protein sequence ID" value="KAK6516502.1"/>
    <property type="molecule type" value="Genomic_DNA"/>
</dbReference>
<feature type="compositionally biased region" description="Acidic residues" evidence="1">
    <location>
        <begin position="717"/>
        <end position="726"/>
    </location>
</feature>
<dbReference type="GO" id="GO:0004366">
    <property type="term" value="F:glycerol-3-phosphate O-acyltransferase activity"/>
    <property type="evidence" value="ECO:0007669"/>
    <property type="project" value="TreeGrafter"/>
</dbReference>
<evidence type="ECO:0000313" key="4">
    <source>
        <dbReference type="EMBL" id="KAK6516502.1"/>
    </source>
</evidence>
<feature type="transmembrane region" description="Helical" evidence="2">
    <location>
        <begin position="420"/>
        <end position="440"/>
    </location>
</feature>
<evidence type="ECO:0000256" key="1">
    <source>
        <dbReference type="SAM" id="MobiDB-lite"/>
    </source>
</evidence>
<name>A0AAN8P2C6_9PEZI</name>
<organism evidence="4 5">
    <name type="scientific">Arthrobotrys conoides</name>
    <dbReference type="NCBI Taxonomy" id="74498"/>
    <lineage>
        <taxon>Eukaryota</taxon>
        <taxon>Fungi</taxon>
        <taxon>Dikarya</taxon>
        <taxon>Ascomycota</taxon>
        <taxon>Pezizomycotina</taxon>
        <taxon>Orbiliomycetes</taxon>
        <taxon>Orbiliales</taxon>
        <taxon>Orbiliaceae</taxon>
        <taxon>Arthrobotrys</taxon>
    </lineage>
</organism>
<dbReference type="InterPro" id="IPR002123">
    <property type="entry name" value="Plipid/glycerol_acylTrfase"/>
</dbReference>
<dbReference type="InterPro" id="IPR052744">
    <property type="entry name" value="GPAT/DAPAT"/>
</dbReference>
<gene>
    <name evidence="4" type="ORF">TWF506_006409</name>
</gene>
<keyword evidence="2" id="KW-1133">Transmembrane helix</keyword>
<dbReference type="Pfam" id="PF01553">
    <property type="entry name" value="Acyltransferase"/>
    <property type="match status" value="1"/>
</dbReference>
<dbReference type="GO" id="GO:0008654">
    <property type="term" value="P:phospholipid biosynthetic process"/>
    <property type="evidence" value="ECO:0007669"/>
    <property type="project" value="TreeGrafter"/>
</dbReference>
<dbReference type="SUPFAM" id="SSF69593">
    <property type="entry name" value="Glycerol-3-phosphate (1)-acyltransferase"/>
    <property type="match status" value="1"/>
</dbReference>
<feature type="transmembrane region" description="Helical" evidence="2">
    <location>
        <begin position="471"/>
        <end position="494"/>
    </location>
</feature>
<sequence>MAAPPEKPKTKFPKLNPWSYDILIWFFTVLVDLFFREVHPRGAYRIPKRGPIIFVAAPHANQFVDPLLLMRSVKLEAGRRIAFLVAEKSMRRKFVGFFAGSAGAVPVSRALDMTKPASGRIYLPDPENPTLIRGEGTKFTSQASLGGLLVLPTPPSGGSAASAEIVEIISDEEIRLKKGFPGEEAKEQITSKSEAGRGTKYKVAPKVDQSEVYDAVFQRLNEGECVGIFPEGGSHDRTELLPLKAGVAIMALGALAANPDCDLKIIPCGMNYFHPNKFRSRAVIEFGSPIEVPPELVRQYRNGERREAVRVLLEVIYNALVAVTVTSPDYETLMVIQAARRLYRPTNKKLPLPYVVELNRRLVTGYTHYKDDPRIVKLKDLVLSYNKDLRILGLRDHQVEYAKFSIPQVIGTLLYRTAKLSILALAALPGTILFAPVFVTTRYISHKRAKEALEASTVKVRAKDVIASWKLLVALALAPSLYSFYTFLLTYWAYRHHIWGILPNWVPLWLVVVFGYSFFPAITFAALRIGEIGMDIFKSLRPLVLSLNPGTANTIVKLRQRREELAIEVANTINILGPELFSDFDNKRIIADPFLRNAENEAAAAAAAASDPHTPVLSRRGSQISDNYGSNVIPDLKAPSPTVAVASGLPRNESFGNLGNIGLFASRPVSRARSRSNSSGGFHVKAFSTMDSKSSFEEVNRRLVERRKERTRRQSESEELDEESDDSTVHLNIRRKKTV</sequence>
<dbReference type="SMART" id="SM00563">
    <property type="entry name" value="PlsC"/>
    <property type="match status" value="1"/>
</dbReference>
<dbReference type="GO" id="GO:0016287">
    <property type="term" value="F:glycerone-phosphate O-acyltransferase activity"/>
    <property type="evidence" value="ECO:0007669"/>
    <property type="project" value="TreeGrafter"/>
</dbReference>
<feature type="domain" description="Phospholipid/glycerol acyltransferase" evidence="3">
    <location>
        <begin position="53"/>
        <end position="273"/>
    </location>
</feature>
<keyword evidence="2" id="KW-0812">Transmembrane</keyword>
<dbReference type="AlphaFoldDB" id="A0AAN8P2C6"/>
<feature type="compositionally biased region" description="Basic and acidic residues" evidence="1">
    <location>
        <begin position="695"/>
        <end position="716"/>
    </location>
</feature>
<proteinExistence type="predicted"/>
<evidence type="ECO:0000256" key="2">
    <source>
        <dbReference type="SAM" id="Phobius"/>
    </source>
</evidence>
<dbReference type="PANTHER" id="PTHR31605">
    <property type="entry name" value="GLYCEROL-3-PHOSPHATE O-ACYLTRANSFERASE 1"/>
    <property type="match status" value="1"/>
</dbReference>
<comment type="caution">
    <text evidence="4">The sequence shown here is derived from an EMBL/GenBank/DDBJ whole genome shotgun (WGS) entry which is preliminary data.</text>
</comment>
<protein>
    <recommendedName>
        <fullName evidence="3">Phospholipid/glycerol acyltransferase domain-containing protein</fullName>
    </recommendedName>
</protein>
<reference evidence="4 5" key="1">
    <citation type="submission" date="2019-10" db="EMBL/GenBank/DDBJ databases">
        <authorList>
            <person name="Palmer J.M."/>
        </authorList>
    </citation>
    <scope>NUCLEOTIDE SEQUENCE [LARGE SCALE GENOMIC DNA]</scope>
    <source>
        <strain evidence="4 5">TWF506</strain>
    </source>
</reference>
<dbReference type="Proteomes" id="UP001307849">
    <property type="component" value="Unassembled WGS sequence"/>
</dbReference>
<feature type="transmembrane region" description="Helical" evidence="2">
    <location>
        <begin position="506"/>
        <end position="527"/>
    </location>
</feature>